<sequence>MGRGTVSGRDPASRQPFRRALCSSPLRRSCPGRPECTFVCAARCLPSCAGRAPGLNSTTRSLSVGSSAGQNPGMCSGVPRASPLLLTSPPTRVLSGPGRPERGRRPTPEWVIRFALAASQDSVVRFFLVC</sequence>
<accession>A0AAV7UV22</accession>
<comment type="caution">
    <text evidence="2">The sequence shown here is derived from an EMBL/GenBank/DDBJ whole genome shotgun (WGS) entry which is preliminary data.</text>
</comment>
<evidence type="ECO:0000313" key="3">
    <source>
        <dbReference type="Proteomes" id="UP001066276"/>
    </source>
</evidence>
<organism evidence="2 3">
    <name type="scientific">Pleurodeles waltl</name>
    <name type="common">Iberian ribbed newt</name>
    <dbReference type="NCBI Taxonomy" id="8319"/>
    <lineage>
        <taxon>Eukaryota</taxon>
        <taxon>Metazoa</taxon>
        <taxon>Chordata</taxon>
        <taxon>Craniata</taxon>
        <taxon>Vertebrata</taxon>
        <taxon>Euteleostomi</taxon>
        <taxon>Amphibia</taxon>
        <taxon>Batrachia</taxon>
        <taxon>Caudata</taxon>
        <taxon>Salamandroidea</taxon>
        <taxon>Salamandridae</taxon>
        <taxon>Pleurodelinae</taxon>
        <taxon>Pleurodeles</taxon>
    </lineage>
</organism>
<dbReference type="EMBL" id="JANPWB010000004">
    <property type="protein sequence ID" value="KAJ1192950.1"/>
    <property type="molecule type" value="Genomic_DNA"/>
</dbReference>
<evidence type="ECO:0000256" key="1">
    <source>
        <dbReference type="SAM" id="MobiDB-lite"/>
    </source>
</evidence>
<keyword evidence="3" id="KW-1185">Reference proteome</keyword>
<proteinExistence type="predicted"/>
<dbReference type="AlphaFoldDB" id="A0AAV7UV22"/>
<gene>
    <name evidence="2" type="ORF">NDU88_002256</name>
</gene>
<feature type="region of interest" description="Disordered" evidence="1">
    <location>
        <begin position="79"/>
        <end position="105"/>
    </location>
</feature>
<evidence type="ECO:0000313" key="2">
    <source>
        <dbReference type="EMBL" id="KAJ1192950.1"/>
    </source>
</evidence>
<reference evidence="2" key="1">
    <citation type="journal article" date="2022" name="bioRxiv">
        <title>Sequencing and chromosome-scale assembly of the giantPleurodeles waltlgenome.</title>
        <authorList>
            <person name="Brown T."/>
            <person name="Elewa A."/>
            <person name="Iarovenko S."/>
            <person name="Subramanian E."/>
            <person name="Araus A.J."/>
            <person name="Petzold A."/>
            <person name="Susuki M."/>
            <person name="Suzuki K.-i.T."/>
            <person name="Hayashi T."/>
            <person name="Toyoda A."/>
            <person name="Oliveira C."/>
            <person name="Osipova E."/>
            <person name="Leigh N.D."/>
            <person name="Simon A."/>
            <person name="Yun M.H."/>
        </authorList>
    </citation>
    <scope>NUCLEOTIDE SEQUENCE</scope>
    <source>
        <strain evidence="2">20211129_DDA</strain>
        <tissue evidence="2">Liver</tissue>
    </source>
</reference>
<name>A0AAV7UV22_PLEWA</name>
<dbReference type="Proteomes" id="UP001066276">
    <property type="component" value="Chromosome 2_2"/>
</dbReference>
<protein>
    <submittedName>
        <fullName evidence="2">Uncharacterized protein</fullName>
    </submittedName>
</protein>